<evidence type="ECO:0000313" key="14">
    <source>
        <dbReference type="EMBL" id="KOO27863.1"/>
    </source>
</evidence>
<evidence type="ECO:0000259" key="13">
    <source>
        <dbReference type="Pfam" id="PF13603"/>
    </source>
</evidence>
<dbReference type="InterPro" id="IPR019499">
    <property type="entry name" value="Val-tRNA_synth_tRNA-bd"/>
</dbReference>
<dbReference type="InterPro" id="IPR002303">
    <property type="entry name" value="Valyl-tRNA_ligase"/>
</dbReference>
<dbReference type="PRINTS" id="PR00986">
    <property type="entry name" value="TRNASYNTHVAL"/>
</dbReference>
<keyword evidence="15" id="KW-1185">Reference proteome</keyword>
<sequence>MLNKRIPIIADEYVQMDFGSGALKITPAHDVNDYAIGKRHNLPIINIMNKDASLNELAGPYAGLDRYAAREQLWADMGAAGLTIKVEAHMQRVPRSERSGEVIEPLVSSQWFVKMDGMAKKGCDAVRDGSIQIIPQRFEKVYFNWLENIQDWCISRQLWWGHRIPVWYADGHPNKFYVARTEAEALETARAELGAAVTLTQDEDVLDTWFSSGLWPFATVGWPAKDAASLAEFERFYPSSVMETGYDILFFWVARMVMLGIEFTGKPPFHTIYMHGLVRDGNGQKMSKTKGNVIDPIDTLDEYGTDALRLSLVTGCTPGQDIPLSMEKVMANRNFANKLWNTARFIVMGLQPLPESERASLAVTEPMSAAELATLPLPERWVLSRCHVLVGSVTEQLEAYDFGPAGQAIYSFLWDEYADWYRVEPAKKIGATVQVAEGPLATALVAEADALAFLARVDPALLNWELTKPPKPNGAVPGASELQALLPLADLVDADKERQRLGKQKSTLEASIATVSKRLNSPGFKDKAKPEILKKAQVGLIATDCD</sequence>
<evidence type="ECO:0000259" key="12">
    <source>
        <dbReference type="Pfam" id="PF10458"/>
    </source>
</evidence>
<gene>
    <name evidence="14" type="ORF">Ctob_008459</name>
</gene>
<evidence type="ECO:0000259" key="11">
    <source>
        <dbReference type="Pfam" id="PF08264"/>
    </source>
</evidence>
<dbReference type="SUPFAM" id="SSF47323">
    <property type="entry name" value="Anticodon-binding domain of a subclass of class I aminoacyl-tRNA synthetases"/>
    <property type="match status" value="1"/>
</dbReference>
<dbReference type="Pfam" id="PF00133">
    <property type="entry name" value="tRNA-synt_1"/>
    <property type="match status" value="1"/>
</dbReference>
<protein>
    <recommendedName>
        <fullName evidence="1">valine--tRNA ligase</fullName>
        <ecNumber evidence="1">6.1.1.9</ecNumber>
    </recommendedName>
    <alternativeName>
        <fullName evidence="8">Valyl-tRNA synthetase</fullName>
    </alternativeName>
</protein>
<evidence type="ECO:0000259" key="10">
    <source>
        <dbReference type="Pfam" id="PF00133"/>
    </source>
</evidence>
<dbReference type="GO" id="GO:0002161">
    <property type="term" value="F:aminoacyl-tRNA deacylase activity"/>
    <property type="evidence" value="ECO:0007669"/>
    <property type="project" value="InterPro"/>
</dbReference>
<dbReference type="InterPro" id="IPR010978">
    <property type="entry name" value="tRNA-bd_arm"/>
</dbReference>
<dbReference type="SUPFAM" id="SSF46589">
    <property type="entry name" value="tRNA-binding arm"/>
    <property type="match status" value="1"/>
</dbReference>
<evidence type="ECO:0000256" key="2">
    <source>
        <dbReference type="ARBA" id="ARBA00022490"/>
    </source>
</evidence>
<dbReference type="GO" id="GO:0005829">
    <property type="term" value="C:cytosol"/>
    <property type="evidence" value="ECO:0007669"/>
    <property type="project" value="TreeGrafter"/>
</dbReference>
<dbReference type="InterPro" id="IPR033705">
    <property type="entry name" value="Anticodon_Ia_Val"/>
</dbReference>
<reference evidence="15" key="1">
    <citation type="journal article" date="2015" name="PLoS Genet.">
        <title>Genome Sequence and Transcriptome Analyses of Chrysochromulina tobin: Metabolic Tools for Enhanced Algal Fitness in the Prominent Order Prymnesiales (Haptophyceae).</title>
        <authorList>
            <person name="Hovde B.T."/>
            <person name="Deodato C.R."/>
            <person name="Hunsperger H.M."/>
            <person name="Ryken S.A."/>
            <person name="Yost W."/>
            <person name="Jha R.K."/>
            <person name="Patterson J."/>
            <person name="Monnat R.J. Jr."/>
            <person name="Barlow S.B."/>
            <person name="Starkenburg S.R."/>
            <person name="Cattolico R.A."/>
        </authorList>
    </citation>
    <scope>NUCLEOTIDE SEQUENCE</scope>
    <source>
        <strain evidence="15">CCMP291</strain>
    </source>
</reference>
<proteinExistence type="predicted"/>
<dbReference type="InterPro" id="IPR009080">
    <property type="entry name" value="tRNAsynth_Ia_anticodon-bd"/>
</dbReference>
<evidence type="ECO:0000313" key="15">
    <source>
        <dbReference type="Proteomes" id="UP000037460"/>
    </source>
</evidence>
<comment type="catalytic activity">
    <reaction evidence="9">
        <text>tRNA(Val) + L-valine + ATP = L-valyl-tRNA(Val) + AMP + diphosphate</text>
        <dbReference type="Rhea" id="RHEA:10704"/>
        <dbReference type="Rhea" id="RHEA-COMP:9672"/>
        <dbReference type="Rhea" id="RHEA-COMP:9708"/>
        <dbReference type="ChEBI" id="CHEBI:30616"/>
        <dbReference type="ChEBI" id="CHEBI:33019"/>
        <dbReference type="ChEBI" id="CHEBI:57762"/>
        <dbReference type="ChEBI" id="CHEBI:78442"/>
        <dbReference type="ChEBI" id="CHEBI:78537"/>
        <dbReference type="ChEBI" id="CHEBI:456215"/>
        <dbReference type="EC" id="6.1.1.9"/>
    </reaction>
</comment>
<keyword evidence="7 14" id="KW-0030">Aminoacyl-tRNA synthetase</keyword>
<evidence type="ECO:0000256" key="9">
    <source>
        <dbReference type="ARBA" id="ARBA00047552"/>
    </source>
</evidence>
<keyword evidence="3" id="KW-0436">Ligase</keyword>
<feature type="domain" description="Aminoacyl-tRNA synthetase class Ia" evidence="10">
    <location>
        <begin position="94"/>
        <end position="324"/>
    </location>
</feature>
<keyword evidence="6" id="KW-0648">Protein biosynthesis</keyword>
<keyword evidence="4" id="KW-0547">Nucleotide-binding</keyword>
<dbReference type="Pfam" id="PF13603">
    <property type="entry name" value="tRNA-synt_1_2"/>
    <property type="match status" value="1"/>
</dbReference>
<dbReference type="InterPro" id="IPR025709">
    <property type="entry name" value="Leu_tRNA-synth_edit"/>
</dbReference>
<dbReference type="Gene3D" id="1.10.730.10">
    <property type="entry name" value="Isoleucyl-tRNA Synthetase, Domain 1"/>
    <property type="match status" value="1"/>
</dbReference>
<evidence type="ECO:0000256" key="5">
    <source>
        <dbReference type="ARBA" id="ARBA00022840"/>
    </source>
</evidence>
<dbReference type="SUPFAM" id="SSF52374">
    <property type="entry name" value="Nucleotidylyl transferase"/>
    <property type="match status" value="1"/>
</dbReference>
<feature type="domain" description="Valyl-tRNA synthetase tRNA-binding arm" evidence="12">
    <location>
        <begin position="493"/>
        <end position="536"/>
    </location>
</feature>
<evidence type="ECO:0000256" key="1">
    <source>
        <dbReference type="ARBA" id="ARBA00013169"/>
    </source>
</evidence>
<dbReference type="InterPro" id="IPR013155">
    <property type="entry name" value="M/V/L/I-tRNA-synth_anticd-bd"/>
</dbReference>
<evidence type="ECO:0000256" key="4">
    <source>
        <dbReference type="ARBA" id="ARBA00022741"/>
    </source>
</evidence>
<dbReference type="Gene3D" id="1.10.287.380">
    <property type="entry name" value="Valyl-tRNA synthetase, C-terminal domain"/>
    <property type="match status" value="1"/>
</dbReference>
<dbReference type="InterPro" id="IPR009008">
    <property type="entry name" value="Val/Leu/Ile-tRNA-synth_edit"/>
</dbReference>
<dbReference type="GO" id="GO:0006438">
    <property type="term" value="P:valyl-tRNA aminoacylation"/>
    <property type="evidence" value="ECO:0007669"/>
    <property type="project" value="InterPro"/>
</dbReference>
<dbReference type="PANTHER" id="PTHR11946:SF93">
    <property type="entry name" value="VALINE--TRNA LIGASE, CHLOROPLASTIC_MITOCHONDRIAL 2"/>
    <property type="match status" value="1"/>
</dbReference>
<keyword evidence="2" id="KW-0963">Cytoplasm</keyword>
<evidence type="ECO:0000256" key="8">
    <source>
        <dbReference type="ARBA" id="ARBA00029936"/>
    </source>
</evidence>
<dbReference type="EC" id="6.1.1.9" evidence="1"/>
<dbReference type="Proteomes" id="UP000037460">
    <property type="component" value="Unassembled WGS sequence"/>
</dbReference>
<organism evidence="14 15">
    <name type="scientific">Chrysochromulina tobinii</name>
    <dbReference type="NCBI Taxonomy" id="1460289"/>
    <lineage>
        <taxon>Eukaryota</taxon>
        <taxon>Haptista</taxon>
        <taxon>Haptophyta</taxon>
        <taxon>Prymnesiophyceae</taxon>
        <taxon>Prymnesiales</taxon>
        <taxon>Chrysochromulinaceae</taxon>
        <taxon>Chrysochromulina</taxon>
    </lineage>
</organism>
<feature type="domain" description="Leucyl-tRNA synthetase editing" evidence="13">
    <location>
        <begin position="3"/>
        <end position="52"/>
    </location>
</feature>
<evidence type="ECO:0000256" key="3">
    <source>
        <dbReference type="ARBA" id="ARBA00022598"/>
    </source>
</evidence>
<dbReference type="EMBL" id="JWZX01002653">
    <property type="protein sequence ID" value="KOO27863.1"/>
    <property type="molecule type" value="Genomic_DNA"/>
</dbReference>
<dbReference type="Pfam" id="PF10458">
    <property type="entry name" value="Val_tRNA-synt_C"/>
    <property type="match status" value="1"/>
</dbReference>
<dbReference type="GO" id="GO:0005524">
    <property type="term" value="F:ATP binding"/>
    <property type="evidence" value="ECO:0007669"/>
    <property type="project" value="UniProtKB-KW"/>
</dbReference>
<dbReference type="AlphaFoldDB" id="A0A0M0JNM7"/>
<evidence type="ECO:0000256" key="6">
    <source>
        <dbReference type="ARBA" id="ARBA00022917"/>
    </source>
</evidence>
<keyword evidence="5" id="KW-0067">ATP-binding</keyword>
<dbReference type="SUPFAM" id="SSF50677">
    <property type="entry name" value="ValRS/IleRS/LeuRS editing domain"/>
    <property type="match status" value="1"/>
</dbReference>
<evidence type="ECO:0000256" key="7">
    <source>
        <dbReference type="ARBA" id="ARBA00023146"/>
    </source>
</evidence>
<feature type="domain" description="Methionyl/Valyl/Leucyl/Isoleucyl-tRNA synthetase anticodon-binding" evidence="11">
    <location>
        <begin position="379"/>
        <end position="422"/>
    </location>
</feature>
<dbReference type="Gene3D" id="3.40.50.620">
    <property type="entry name" value="HUPs"/>
    <property type="match status" value="1"/>
</dbReference>
<comment type="caution">
    <text evidence="14">The sequence shown here is derived from an EMBL/GenBank/DDBJ whole genome shotgun (WGS) entry which is preliminary data.</text>
</comment>
<dbReference type="InterPro" id="IPR014729">
    <property type="entry name" value="Rossmann-like_a/b/a_fold"/>
</dbReference>
<accession>A0A0M0JNM7</accession>
<dbReference type="InterPro" id="IPR037118">
    <property type="entry name" value="Val-tRNA_synth_C_sf"/>
</dbReference>
<dbReference type="OrthoDB" id="629407at2759"/>
<dbReference type="PANTHER" id="PTHR11946">
    <property type="entry name" value="VALYL-TRNA SYNTHETASES"/>
    <property type="match status" value="1"/>
</dbReference>
<dbReference type="GO" id="GO:0004832">
    <property type="term" value="F:valine-tRNA ligase activity"/>
    <property type="evidence" value="ECO:0007669"/>
    <property type="project" value="UniProtKB-EC"/>
</dbReference>
<dbReference type="InterPro" id="IPR002300">
    <property type="entry name" value="aa-tRNA-synth_Ia"/>
</dbReference>
<name>A0A0M0JNM7_9EUKA</name>
<dbReference type="Pfam" id="PF08264">
    <property type="entry name" value="Anticodon_1"/>
    <property type="match status" value="1"/>
</dbReference>
<dbReference type="FunFam" id="3.40.50.620:FF:000078">
    <property type="entry name" value="Valine--tRNA ligase, mitochondrial"/>
    <property type="match status" value="1"/>
</dbReference>
<dbReference type="CDD" id="cd07962">
    <property type="entry name" value="Anticodon_Ia_Val"/>
    <property type="match status" value="1"/>
</dbReference>